<dbReference type="KEGG" id="qsa:O6P43_011057"/>
<dbReference type="SMART" id="SM00479">
    <property type="entry name" value="EXOIII"/>
    <property type="match status" value="1"/>
</dbReference>
<gene>
    <name evidence="9" type="ORF">O6P43_011057</name>
</gene>
<dbReference type="InterPro" id="IPR013520">
    <property type="entry name" value="Ribonucl_H"/>
</dbReference>
<keyword evidence="6" id="KW-0460">Magnesium</keyword>
<evidence type="ECO:0000256" key="3">
    <source>
        <dbReference type="ARBA" id="ARBA00022723"/>
    </source>
</evidence>
<comment type="caution">
    <text evidence="9">The sequence shown here is derived from an EMBL/GenBank/DDBJ whole genome shotgun (WGS) entry which is preliminary data.</text>
</comment>
<dbReference type="Gene3D" id="3.30.420.10">
    <property type="entry name" value="Ribonuclease H-like superfamily/Ribonuclease H"/>
    <property type="match status" value="1"/>
</dbReference>
<dbReference type="Proteomes" id="UP001163823">
    <property type="component" value="Chromosome 4"/>
</dbReference>
<keyword evidence="3" id="KW-0479">Metal-binding</keyword>
<accession>A0AAD7VF20</accession>
<evidence type="ECO:0000313" key="9">
    <source>
        <dbReference type="EMBL" id="KAJ7973298.1"/>
    </source>
</evidence>
<dbReference type="Pfam" id="PF00929">
    <property type="entry name" value="RNase_T"/>
    <property type="match status" value="1"/>
</dbReference>
<evidence type="ECO:0000256" key="1">
    <source>
        <dbReference type="ARBA" id="ARBA00001946"/>
    </source>
</evidence>
<keyword evidence="2" id="KW-0540">Nuclease</keyword>
<dbReference type="InterPro" id="IPR036397">
    <property type="entry name" value="RNaseH_sf"/>
</dbReference>
<dbReference type="CDD" id="cd06127">
    <property type="entry name" value="DEDDh"/>
    <property type="match status" value="1"/>
</dbReference>
<dbReference type="GO" id="GO:0006308">
    <property type="term" value="P:DNA catabolic process"/>
    <property type="evidence" value="ECO:0007669"/>
    <property type="project" value="TreeGrafter"/>
</dbReference>
<evidence type="ECO:0000256" key="6">
    <source>
        <dbReference type="ARBA" id="ARBA00022842"/>
    </source>
</evidence>
<dbReference type="PANTHER" id="PTHR13058">
    <property type="entry name" value="THREE PRIME REPAIR EXONUCLEASE 1, 2"/>
    <property type="match status" value="1"/>
</dbReference>
<organism evidence="9 10">
    <name type="scientific">Quillaja saponaria</name>
    <name type="common">Soap bark tree</name>
    <dbReference type="NCBI Taxonomy" id="32244"/>
    <lineage>
        <taxon>Eukaryota</taxon>
        <taxon>Viridiplantae</taxon>
        <taxon>Streptophyta</taxon>
        <taxon>Embryophyta</taxon>
        <taxon>Tracheophyta</taxon>
        <taxon>Spermatophyta</taxon>
        <taxon>Magnoliopsida</taxon>
        <taxon>eudicotyledons</taxon>
        <taxon>Gunneridae</taxon>
        <taxon>Pentapetalae</taxon>
        <taxon>rosids</taxon>
        <taxon>fabids</taxon>
        <taxon>Fabales</taxon>
        <taxon>Quillajaceae</taxon>
        <taxon>Quillaja</taxon>
    </lineage>
</organism>
<feature type="domain" description="Exonuclease" evidence="8">
    <location>
        <begin position="112"/>
        <end position="290"/>
    </location>
</feature>
<protein>
    <submittedName>
        <fullName evidence="9">Exonuclease DPD1, chloroplastic/mitochondrial</fullName>
    </submittedName>
</protein>
<dbReference type="GO" id="GO:0008296">
    <property type="term" value="F:3'-5'-DNA exonuclease activity"/>
    <property type="evidence" value="ECO:0007669"/>
    <property type="project" value="TreeGrafter"/>
</dbReference>
<dbReference type="GO" id="GO:0046872">
    <property type="term" value="F:metal ion binding"/>
    <property type="evidence" value="ECO:0007669"/>
    <property type="project" value="UniProtKB-KW"/>
</dbReference>
<keyword evidence="10" id="KW-1185">Reference proteome</keyword>
<sequence length="313" mass="35281">MFYSFLQVPRCRFNTLADFSRFRLLGSRIYGLEGGHSRKSTGKPFIAKTEGRNRTTQNSKLSKIKREIFAEPSLTSAAVNVNTTGISQPYKAEYCDIQQMIAENEDLANLVTVIVFDIETTGFSRVSDRIIEIGFRDLQGGENSTFQTLVNPERYIPNSHVHGITTQMVKRPGVPRMGELIPILLQYVKSRQQPEGIVLLVAHNARTFDVPFLYHEFSRYSTEFPPNWLFVDTLPLAREVKKSRGLKLSSISLTALGDFYNIVNNSAHRAMADVDALSLILPKLTFDLKLPISGLVKESFRGSDAINSKKKTR</sequence>
<name>A0AAD7VF20_QUISA</name>
<dbReference type="EMBL" id="JARAOO010000004">
    <property type="protein sequence ID" value="KAJ7973298.1"/>
    <property type="molecule type" value="Genomic_DNA"/>
</dbReference>
<evidence type="ECO:0000256" key="5">
    <source>
        <dbReference type="ARBA" id="ARBA00022839"/>
    </source>
</evidence>
<evidence type="ECO:0000259" key="8">
    <source>
        <dbReference type="SMART" id="SM00479"/>
    </source>
</evidence>
<comment type="cofactor">
    <cofactor evidence="1">
        <name>Mg(2+)</name>
        <dbReference type="ChEBI" id="CHEBI:18420"/>
    </cofactor>
</comment>
<dbReference type="FunFam" id="3.30.420.10:FF:000081">
    <property type="entry name" value="Exonuclease DPD1 chloroplastic/mitochondrial"/>
    <property type="match status" value="1"/>
</dbReference>
<evidence type="ECO:0000256" key="7">
    <source>
        <dbReference type="ARBA" id="ARBA00025769"/>
    </source>
</evidence>
<keyword evidence="5 9" id="KW-0269">Exonuclease</keyword>
<reference evidence="9" key="1">
    <citation type="journal article" date="2023" name="Science">
        <title>Elucidation of the pathway for biosynthesis of saponin adjuvants from the soapbark tree.</title>
        <authorList>
            <person name="Reed J."/>
            <person name="Orme A."/>
            <person name="El-Demerdash A."/>
            <person name="Owen C."/>
            <person name="Martin L.B.B."/>
            <person name="Misra R.C."/>
            <person name="Kikuchi S."/>
            <person name="Rejzek M."/>
            <person name="Martin A.C."/>
            <person name="Harkess A."/>
            <person name="Leebens-Mack J."/>
            <person name="Louveau T."/>
            <person name="Stephenson M.J."/>
            <person name="Osbourn A."/>
        </authorList>
    </citation>
    <scope>NUCLEOTIDE SEQUENCE</scope>
    <source>
        <strain evidence="9">S10</strain>
    </source>
</reference>
<evidence type="ECO:0000313" key="10">
    <source>
        <dbReference type="Proteomes" id="UP001163823"/>
    </source>
</evidence>
<dbReference type="AlphaFoldDB" id="A0AAD7VF20"/>
<dbReference type="SUPFAM" id="SSF53098">
    <property type="entry name" value="Ribonuclease H-like"/>
    <property type="match status" value="1"/>
</dbReference>
<comment type="similarity">
    <text evidence="7">Belongs to the exonuclease superfamily. TREX family.</text>
</comment>
<evidence type="ECO:0000256" key="4">
    <source>
        <dbReference type="ARBA" id="ARBA00022801"/>
    </source>
</evidence>
<dbReference type="GO" id="GO:0005737">
    <property type="term" value="C:cytoplasm"/>
    <property type="evidence" value="ECO:0007669"/>
    <property type="project" value="TreeGrafter"/>
</dbReference>
<dbReference type="InterPro" id="IPR012337">
    <property type="entry name" value="RNaseH-like_sf"/>
</dbReference>
<dbReference type="InterPro" id="IPR040393">
    <property type="entry name" value="TREX1/2"/>
</dbReference>
<evidence type="ECO:0000256" key="2">
    <source>
        <dbReference type="ARBA" id="ARBA00022722"/>
    </source>
</evidence>
<keyword evidence="4" id="KW-0378">Hydrolase</keyword>
<dbReference type="PANTHER" id="PTHR13058:SF19">
    <property type="entry name" value="LD40940P"/>
    <property type="match status" value="1"/>
</dbReference>
<proteinExistence type="inferred from homology"/>
<dbReference type="GO" id="GO:0003676">
    <property type="term" value="F:nucleic acid binding"/>
    <property type="evidence" value="ECO:0007669"/>
    <property type="project" value="InterPro"/>
</dbReference>